<name>A0A7W3TPN1_9GAMM</name>
<evidence type="ECO:0000313" key="6">
    <source>
        <dbReference type="EMBL" id="MBB1062178.1"/>
    </source>
</evidence>
<dbReference type="FunFam" id="2.30.38.10:FF:000001">
    <property type="entry name" value="Non-ribosomal peptide synthetase PvdI"/>
    <property type="match status" value="1"/>
</dbReference>
<dbReference type="InterPro" id="IPR029058">
    <property type="entry name" value="AB_hydrolase_fold"/>
</dbReference>
<keyword evidence="7" id="KW-1185">Reference proteome</keyword>
<dbReference type="Pfam" id="PF13193">
    <property type="entry name" value="AMP-binding_C"/>
    <property type="match status" value="1"/>
</dbReference>
<dbReference type="SUPFAM" id="SSF47336">
    <property type="entry name" value="ACP-like"/>
    <property type="match status" value="1"/>
</dbReference>
<proteinExistence type="inferred from homology"/>
<dbReference type="GO" id="GO:0005829">
    <property type="term" value="C:cytosol"/>
    <property type="evidence" value="ECO:0007669"/>
    <property type="project" value="TreeGrafter"/>
</dbReference>
<keyword evidence="4" id="KW-0597">Phosphoprotein</keyword>
<dbReference type="PROSITE" id="PS50075">
    <property type="entry name" value="CARRIER"/>
    <property type="match status" value="1"/>
</dbReference>
<dbReference type="GO" id="GO:0044550">
    <property type="term" value="P:secondary metabolite biosynthetic process"/>
    <property type="evidence" value="ECO:0007669"/>
    <property type="project" value="TreeGrafter"/>
</dbReference>
<protein>
    <submittedName>
        <fullName evidence="6">Non-ribosomal peptide synthetase</fullName>
    </submittedName>
</protein>
<dbReference type="PANTHER" id="PTHR45527:SF1">
    <property type="entry name" value="FATTY ACID SYNTHASE"/>
    <property type="match status" value="1"/>
</dbReference>
<evidence type="ECO:0000256" key="3">
    <source>
        <dbReference type="ARBA" id="ARBA00022450"/>
    </source>
</evidence>
<evidence type="ECO:0000259" key="5">
    <source>
        <dbReference type="PROSITE" id="PS50075"/>
    </source>
</evidence>
<dbReference type="Gene3D" id="2.30.38.10">
    <property type="entry name" value="Luciferase, Domain 3"/>
    <property type="match status" value="1"/>
</dbReference>
<dbReference type="Pfam" id="PF00501">
    <property type="entry name" value="AMP-binding"/>
    <property type="match status" value="1"/>
</dbReference>
<organism evidence="6 7">
    <name type="scientific">Marilutibacter spongiae</name>
    <dbReference type="NCBI Taxonomy" id="2025720"/>
    <lineage>
        <taxon>Bacteria</taxon>
        <taxon>Pseudomonadati</taxon>
        <taxon>Pseudomonadota</taxon>
        <taxon>Gammaproteobacteria</taxon>
        <taxon>Lysobacterales</taxon>
        <taxon>Lysobacteraceae</taxon>
        <taxon>Marilutibacter</taxon>
    </lineage>
</organism>
<dbReference type="InterPro" id="IPR006162">
    <property type="entry name" value="Ppantetheine_attach_site"/>
</dbReference>
<dbReference type="InterPro" id="IPR036736">
    <property type="entry name" value="ACP-like_sf"/>
</dbReference>
<dbReference type="InterPro" id="IPR009081">
    <property type="entry name" value="PP-bd_ACP"/>
</dbReference>
<dbReference type="GO" id="GO:0031177">
    <property type="term" value="F:phosphopantetheine binding"/>
    <property type="evidence" value="ECO:0007669"/>
    <property type="project" value="InterPro"/>
</dbReference>
<evidence type="ECO:0000256" key="4">
    <source>
        <dbReference type="ARBA" id="ARBA00022553"/>
    </source>
</evidence>
<dbReference type="PANTHER" id="PTHR45527">
    <property type="entry name" value="NONRIBOSOMAL PEPTIDE SYNTHETASE"/>
    <property type="match status" value="1"/>
</dbReference>
<dbReference type="Gene3D" id="3.30.300.30">
    <property type="match status" value="1"/>
</dbReference>
<sequence length="427" mass="44956">APEVAVLGAGDCVAHCANPAFDASTWEVWAPLLSGARVAVIDSETVLSPTALATALVEARVTALWLTVGLFNEYVDRLGDAFAGLSHLLVGGDALDPRSVARLLDGGRAPARVVNGYGPTETTTFAVVHEITRSDASGRSIPIGRPIANTRVYVLDGEGQPVPVGVSGELHIGGAGVARGYLGREALTAERFVADPFAGEAGARMYRTGDLVRWRADGTLEYLGRNDQQVKIRGFRVELGEIESALSSRPGVRGAVVVVHADPALGKRLVAYVASDASGADALRRDLSERLPAYMVPSSIMVLPALPLTANGKVDRQRLPAPEAAVAAVHEVPQTPTEHRLAAIWGGLLGLEPVPANVGFFEMGGHSLLATRVASAVRDEFGCQLKVKDMFEHQTVASLAAFIDAMSTHAQADAAPAGDEVLEEMEW</sequence>
<reference evidence="6 7" key="1">
    <citation type="submission" date="2020-08" db="EMBL/GenBank/DDBJ databases">
        <authorList>
            <person name="Xu S."/>
            <person name="Li A."/>
        </authorList>
    </citation>
    <scope>NUCLEOTIDE SEQUENCE [LARGE SCALE GENOMIC DNA]</scope>
    <source>
        <strain evidence="6 7">119BY6-57</strain>
    </source>
</reference>
<dbReference type="RefSeq" id="WP_182688928.1">
    <property type="nucleotide sequence ID" value="NZ_JACHTF010000033.1"/>
</dbReference>
<comment type="cofactor">
    <cofactor evidence="1">
        <name>pantetheine 4'-phosphate</name>
        <dbReference type="ChEBI" id="CHEBI:47942"/>
    </cofactor>
</comment>
<evidence type="ECO:0000256" key="1">
    <source>
        <dbReference type="ARBA" id="ARBA00001957"/>
    </source>
</evidence>
<dbReference type="InterPro" id="IPR000873">
    <property type="entry name" value="AMP-dep_synth/lig_dom"/>
</dbReference>
<dbReference type="InterPro" id="IPR025110">
    <property type="entry name" value="AMP-bd_C"/>
</dbReference>
<feature type="non-terminal residue" evidence="6">
    <location>
        <position position="1"/>
    </location>
</feature>
<dbReference type="FunFam" id="1.10.1200.10:FF:000005">
    <property type="entry name" value="Nonribosomal peptide synthetase 1"/>
    <property type="match status" value="1"/>
</dbReference>
<dbReference type="EMBL" id="JACHTF010000033">
    <property type="protein sequence ID" value="MBB1062178.1"/>
    <property type="molecule type" value="Genomic_DNA"/>
</dbReference>
<dbReference type="Pfam" id="PF00550">
    <property type="entry name" value="PP-binding"/>
    <property type="match status" value="1"/>
</dbReference>
<gene>
    <name evidence="6" type="ORF">H4F98_16535</name>
</gene>
<dbReference type="FunFam" id="3.30.300.30:FF:000010">
    <property type="entry name" value="Enterobactin synthetase component F"/>
    <property type="match status" value="1"/>
</dbReference>
<dbReference type="GO" id="GO:0043041">
    <property type="term" value="P:amino acid activation for nonribosomal peptide biosynthetic process"/>
    <property type="evidence" value="ECO:0007669"/>
    <property type="project" value="TreeGrafter"/>
</dbReference>
<dbReference type="Gene3D" id="3.40.50.980">
    <property type="match status" value="1"/>
</dbReference>
<dbReference type="SMART" id="SM00823">
    <property type="entry name" value="PKS_PP"/>
    <property type="match status" value="1"/>
</dbReference>
<evidence type="ECO:0000256" key="2">
    <source>
        <dbReference type="ARBA" id="ARBA00006432"/>
    </source>
</evidence>
<accession>A0A7W3TPN1</accession>
<dbReference type="SUPFAM" id="SSF56801">
    <property type="entry name" value="Acetyl-CoA synthetase-like"/>
    <property type="match status" value="1"/>
</dbReference>
<comment type="caution">
    <text evidence="6">The sequence shown here is derived from an EMBL/GenBank/DDBJ whole genome shotgun (WGS) entry which is preliminary data.</text>
</comment>
<feature type="domain" description="Carrier" evidence="5">
    <location>
        <begin position="332"/>
        <end position="407"/>
    </location>
</feature>
<dbReference type="InterPro" id="IPR045851">
    <property type="entry name" value="AMP-bd_C_sf"/>
</dbReference>
<comment type="similarity">
    <text evidence="2">Belongs to the ATP-dependent AMP-binding enzyme family.</text>
</comment>
<dbReference type="Proteomes" id="UP000523196">
    <property type="component" value="Unassembled WGS sequence"/>
</dbReference>
<dbReference type="InterPro" id="IPR020806">
    <property type="entry name" value="PKS_PP-bd"/>
</dbReference>
<dbReference type="Gene3D" id="3.40.50.1820">
    <property type="entry name" value="alpha/beta hydrolase"/>
    <property type="match status" value="1"/>
</dbReference>
<dbReference type="PROSITE" id="PS00012">
    <property type="entry name" value="PHOSPHOPANTETHEINE"/>
    <property type="match status" value="1"/>
</dbReference>
<keyword evidence="3" id="KW-0596">Phosphopantetheine</keyword>
<evidence type="ECO:0000313" key="7">
    <source>
        <dbReference type="Proteomes" id="UP000523196"/>
    </source>
</evidence>
<dbReference type="AlphaFoldDB" id="A0A7W3TPN1"/>